<feature type="region of interest" description="Disordered" evidence="1">
    <location>
        <begin position="1"/>
        <end position="21"/>
    </location>
</feature>
<dbReference type="EMBL" id="JAINUG010000053">
    <property type="protein sequence ID" value="KAJ8404430.1"/>
    <property type="molecule type" value="Genomic_DNA"/>
</dbReference>
<sequence length="98" mass="10908">MDRQTRQKEQPGETRVNDMQGEALGHCVCRARSPAPLPVRSRKARARIITARRRRRQSRDTKGEAAPLGVKPGTSECRAGTMLPEPPPNPFQIPTRAP</sequence>
<name>A0AAD7WPP1_9TELE</name>
<organism evidence="2 3">
    <name type="scientific">Aldrovandia affinis</name>
    <dbReference type="NCBI Taxonomy" id="143900"/>
    <lineage>
        <taxon>Eukaryota</taxon>
        <taxon>Metazoa</taxon>
        <taxon>Chordata</taxon>
        <taxon>Craniata</taxon>
        <taxon>Vertebrata</taxon>
        <taxon>Euteleostomi</taxon>
        <taxon>Actinopterygii</taxon>
        <taxon>Neopterygii</taxon>
        <taxon>Teleostei</taxon>
        <taxon>Notacanthiformes</taxon>
        <taxon>Halosauridae</taxon>
        <taxon>Aldrovandia</taxon>
    </lineage>
</organism>
<evidence type="ECO:0000313" key="3">
    <source>
        <dbReference type="Proteomes" id="UP001221898"/>
    </source>
</evidence>
<keyword evidence="3" id="KW-1185">Reference proteome</keyword>
<gene>
    <name evidence="2" type="ORF">AAFF_G00336970</name>
</gene>
<feature type="compositionally biased region" description="Basic and acidic residues" evidence="1">
    <location>
        <begin position="1"/>
        <end position="16"/>
    </location>
</feature>
<dbReference type="AlphaFoldDB" id="A0AAD7WPP1"/>
<feature type="region of interest" description="Disordered" evidence="1">
    <location>
        <begin position="50"/>
        <end position="98"/>
    </location>
</feature>
<comment type="caution">
    <text evidence="2">The sequence shown here is derived from an EMBL/GenBank/DDBJ whole genome shotgun (WGS) entry which is preliminary data.</text>
</comment>
<evidence type="ECO:0000256" key="1">
    <source>
        <dbReference type="SAM" id="MobiDB-lite"/>
    </source>
</evidence>
<dbReference type="Proteomes" id="UP001221898">
    <property type="component" value="Unassembled WGS sequence"/>
</dbReference>
<proteinExistence type="predicted"/>
<feature type="compositionally biased region" description="Pro residues" evidence="1">
    <location>
        <begin position="84"/>
        <end position="98"/>
    </location>
</feature>
<evidence type="ECO:0000313" key="2">
    <source>
        <dbReference type="EMBL" id="KAJ8404430.1"/>
    </source>
</evidence>
<reference evidence="2" key="1">
    <citation type="journal article" date="2023" name="Science">
        <title>Genome structures resolve the early diversification of teleost fishes.</title>
        <authorList>
            <person name="Parey E."/>
            <person name="Louis A."/>
            <person name="Montfort J."/>
            <person name="Bouchez O."/>
            <person name="Roques C."/>
            <person name="Iampietro C."/>
            <person name="Lluch J."/>
            <person name="Castinel A."/>
            <person name="Donnadieu C."/>
            <person name="Desvignes T."/>
            <person name="Floi Bucao C."/>
            <person name="Jouanno E."/>
            <person name="Wen M."/>
            <person name="Mejri S."/>
            <person name="Dirks R."/>
            <person name="Jansen H."/>
            <person name="Henkel C."/>
            <person name="Chen W.J."/>
            <person name="Zahm M."/>
            <person name="Cabau C."/>
            <person name="Klopp C."/>
            <person name="Thompson A.W."/>
            <person name="Robinson-Rechavi M."/>
            <person name="Braasch I."/>
            <person name="Lecointre G."/>
            <person name="Bobe J."/>
            <person name="Postlethwait J.H."/>
            <person name="Berthelot C."/>
            <person name="Roest Crollius H."/>
            <person name="Guiguen Y."/>
        </authorList>
    </citation>
    <scope>NUCLEOTIDE SEQUENCE</scope>
    <source>
        <strain evidence="2">NC1722</strain>
    </source>
</reference>
<accession>A0AAD7WPP1</accession>
<protein>
    <submittedName>
        <fullName evidence="2">Uncharacterized protein</fullName>
    </submittedName>
</protein>